<proteinExistence type="predicted"/>
<evidence type="ECO:0000313" key="1">
    <source>
        <dbReference type="EMBL" id="MDH1630673.1"/>
    </source>
</evidence>
<reference evidence="1" key="1">
    <citation type="submission" date="2022-09" db="EMBL/GenBank/DDBJ databases">
        <title>Intensive care unit water sources are persistently colonized with multi-drug resistant bacteria and are the site of extensive horizontal gene transfer of antibiotic resistance genes.</title>
        <authorList>
            <person name="Diorio-Toth L."/>
        </authorList>
    </citation>
    <scope>NUCLEOTIDE SEQUENCE</scope>
    <source>
        <strain evidence="1">GD03782</strain>
    </source>
</reference>
<gene>
    <name evidence="1" type="ORF">N5I14_10495</name>
</gene>
<dbReference type="EMBL" id="JAOCGG010000016">
    <property type="protein sequence ID" value="MDH1630673.1"/>
    <property type="molecule type" value="Genomic_DNA"/>
</dbReference>
<dbReference type="AlphaFoldDB" id="A0AA42USP1"/>
<sequence length="361" mass="40432">MTETRSLFMPVRRNPYYIVAARYVRTSAGIKSLHVLCHALNRMGEQAFLIVHPHFPPYLSAHPALNTPLLTKRIMDYHRAQGLTPITIYPESIKGNPMKAPFVVRYVLNYAGLLGGDTQFPETEYCISYSAAIAATVPNSKQTIFIPASDPNFFVPPAPGTKRQGACFYAGKYKNYHGGKTFAVTDGLIEIVRDRKDEQTPEQIRDLFQRCERFYCYENSALAIEAMLCGCPVVFLPNEFFTDLIGKAEHGTEGYVWGDGDAVGFKRAQDTVGLARERYLGLFELAEGVLADFVASTQVAAQATTYSNPMSEMYIEKITRSSRYIGLIKTIMLMIRERGVLYTARLILARVKSGRTRLSDA</sequence>
<protein>
    <submittedName>
        <fullName evidence="1">Uncharacterized protein</fullName>
    </submittedName>
</protein>
<comment type="caution">
    <text evidence="1">The sequence shown here is derived from an EMBL/GenBank/DDBJ whole genome shotgun (WGS) entry which is preliminary data.</text>
</comment>
<dbReference type="Proteomes" id="UP001160882">
    <property type="component" value="Unassembled WGS sequence"/>
</dbReference>
<evidence type="ECO:0000313" key="2">
    <source>
        <dbReference type="Proteomes" id="UP001160882"/>
    </source>
</evidence>
<dbReference type="RefSeq" id="WP_280081768.1">
    <property type="nucleotide sequence ID" value="NZ_JAOCGG010000016.1"/>
</dbReference>
<name>A0AA42USP1_9PSED</name>
<accession>A0AA42USP1</accession>
<organism evidence="1 2">
    <name type="scientific">Pseudomonas mosselii</name>
    <dbReference type="NCBI Taxonomy" id="78327"/>
    <lineage>
        <taxon>Bacteria</taxon>
        <taxon>Pseudomonadati</taxon>
        <taxon>Pseudomonadota</taxon>
        <taxon>Gammaproteobacteria</taxon>
        <taxon>Pseudomonadales</taxon>
        <taxon>Pseudomonadaceae</taxon>
        <taxon>Pseudomonas</taxon>
    </lineage>
</organism>